<keyword evidence="7 14" id="KW-0949">S-adenosyl-L-methionine</keyword>
<proteinExistence type="inferred from homology"/>
<dbReference type="Pfam" id="PF04055">
    <property type="entry name" value="Radical_SAM"/>
    <property type="match status" value="1"/>
</dbReference>
<comment type="similarity">
    <text evidence="3 14">Belongs to the anaerobic coproporphyrinogen-III oxidase family.</text>
</comment>
<protein>
    <recommendedName>
        <fullName evidence="14">Coproporphyrinogen-III oxidase</fullName>
        <ecNumber evidence="14">1.3.98.3</ecNumber>
    </recommendedName>
</protein>
<dbReference type="InterPro" id="IPR007197">
    <property type="entry name" value="rSAM"/>
</dbReference>
<dbReference type="SFLD" id="SFLDG01065">
    <property type="entry name" value="anaerobic_coproporphyrinogen-I"/>
    <property type="match status" value="1"/>
</dbReference>
<dbReference type="PROSITE" id="PS51918">
    <property type="entry name" value="RADICAL_SAM"/>
    <property type="match status" value="1"/>
</dbReference>
<dbReference type="Gene3D" id="1.10.10.920">
    <property type="match status" value="1"/>
</dbReference>
<evidence type="ECO:0000256" key="5">
    <source>
        <dbReference type="ARBA" id="ARBA00022485"/>
    </source>
</evidence>
<dbReference type="SFLD" id="SFLDG01082">
    <property type="entry name" value="B12-binding_domain_containing"/>
    <property type="match status" value="1"/>
</dbReference>
<dbReference type="Proteomes" id="UP001302329">
    <property type="component" value="Unassembled WGS sequence"/>
</dbReference>
<accession>A0ABU5SSH0</accession>
<dbReference type="SUPFAM" id="SSF102114">
    <property type="entry name" value="Radical SAM enzymes"/>
    <property type="match status" value="1"/>
</dbReference>
<keyword evidence="5 14" id="KW-0004">4Fe-4S</keyword>
<comment type="subunit">
    <text evidence="4">Monomer.</text>
</comment>
<evidence type="ECO:0000256" key="2">
    <source>
        <dbReference type="ARBA" id="ARBA00004785"/>
    </source>
</evidence>
<comment type="subcellular location">
    <subcellularLocation>
        <location evidence="1 14">Cytoplasm</location>
    </subcellularLocation>
</comment>
<keyword evidence="11 14" id="KW-0411">Iron-sulfur</keyword>
<evidence type="ECO:0000256" key="10">
    <source>
        <dbReference type="ARBA" id="ARBA00023004"/>
    </source>
</evidence>
<comment type="cofactor">
    <cofactor evidence="14">
        <name>[4Fe-4S] cluster</name>
        <dbReference type="ChEBI" id="CHEBI:49883"/>
    </cofactor>
    <text evidence="14">Binds 1 [4Fe-4S] cluster. The cluster is coordinated with 3 cysteines and an exchangeable S-adenosyl-L-methionine.</text>
</comment>
<dbReference type="InterPro" id="IPR023404">
    <property type="entry name" value="rSAM_horseshoe"/>
</dbReference>
<comment type="pathway">
    <text evidence="2 14">Porphyrin-containing compound metabolism; protoporphyrin-IX biosynthesis; protoporphyrinogen-IX from coproporphyrinogen-III (AdoMet route): step 1/1.</text>
</comment>
<dbReference type="InterPro" id="IPR034505">
    <property type="entry name" value="Coproporphyrinogen-III_oxidase"/>
</dbReference>
<name>A0ABU5SSH0_9CYAN</name>
<dbReference type="RefSeq" id="WP_323355607.1">
    <property type="nucleotide sequence ID" value="NZ_JAYGHY010000005.1"/>
</dbReference>
<dbReference type="InterPro" id="IPR058240">
    <property type="entry name" value="rSAM_sf"/>
</dbReference>
<keyword evidence="6 14" id="KW-0963">Cytoplasm</keyword>
<dbReference type="InterPro" id="IPR004558">
    <property type="entry name" value="Coprogen_oxidase_HemN"/>
</dbReference>
<dbReference type="PIRSF" id="PIRSF000167">
    <property type="entry name" value="HemN"/>
    <property type="match status" value="1"/>
</dbReference>
<evidence type="ECO:0000256" key="13">
    <source>
        <dbReference type="ARBA" id="ARBA00048321"/>
    </source>
</evidence>
<comment type="catalytic activity">
    <reaction evidence="13 14">
        <text>coproporphyrinogen III + 2 S-adenosyl-L-methionine = protoporphyrinogen IX + 2 5'-deoxyadenosine + 2 L-methionine + 2 CO2</text>
        <dbReference type="Rhea" id="RHEA:15425"/>
        <dbReference type="ChEBI" id="CHEBI:16526"/>
        <dbReference type="ChEBI" id="CHEBI:17319"/>
        <dbReference type="ChEBI" id="CHEBI:57307"/>
        <dbReference type="ChEBI" id="CHEBI:57309"/>
        <dbReference type="ChEBI" id="CHEBI:57844"/>
        <dbReference type="ChEBI" id="CHEBI:59789"/>
        <dbReference type="EC" id="1.3.98.3"/>
    </reaction>
</comment>
<evidence type="ECO:0000256" key="14">
    <source>
        <dbReference type="PIRNR" id="PIRNR000167"/>
    </source>
</evidence>
<dbReference type="InterPro" id="IPR006638">
    <property type="entry name" value="Elp3/MiaA/NifB-like_rSAM"/>
</dbReference>
<dbReference type="NCBIfam" id="TIGR00538">
    <property type="entry name" value="hemN"/>
    <property type="match status" value="1"/>
</dbReference>
<evidence type="ECO:0000313" key="16">
    <source>
        <dbReference type="EMBL" id="MEA5441471.1"/>
    </source>
</evidence>
<evidence type="ECO:0000256" key="12">
    <source>
        <dbReference type="ARBA" id="ARBA00023244"/>
    </source>
</evidence>
<keyword evidence="10 14" id="KW-0408">Iron</keyword>
<evidence type="ECO:0000313" key="17">
    <source>
        <dbReference type="Proteomes" id="UP001302329"/>
    </source>
</evidence>
<evidence type="ECO:0000256" key="11">
    <source>
        <dbReference type="ARBA" id="ARBA00023014"/>
    </source>
</evidence>
<evidence type="ECO:0000256" key="8">
    <source>
        <dbReference type="ARBA" id="ARBA00022723"/>
    </source>
</evidence>
<keyword evidence="9 14" id="KW-0560">Oxidoreductase</keyword>
<dbReference type="PANTHER" id="PTHR13932:SF6">
    <property type="entry name" value="OXYGEN-INDEPENDENT COPROPORPHYRINOGEN III OXIDASE"/>
    <property type="match status" value="1"/>
</dbReference>
<sequence>MTPAATASSPGATTIDLLLKHDRPVPRYTSYPTAAAFHGGVTAADLETQLARRTDEPLSLYVHVPFCRNACWFCGCNRVTTGAGSTVVGPYLEALAAELELITRHSAQRRRLAQLHWGGGTPNYLTIPERESLWRLIERHFDLEDDLEASIEVNPEALSREDVVAMRRLGFTRISFGIQDADPLVQRAVNRVVPVDQLRRAMAWMREAGFDSVNVDLICGLPLQTPERFEATLALVQDLRPDRVSLFSFAYLPDQLPLQRKIARQDLPSQRQRLQMLESAASRLGGCGYDAIGMDHYALSGDSLAVAARQGRLHRNFQGYTTGGELELLGVGPTAISQFPGLFSQNQRDLKAYGASIANGQLPVERGLVVSDPEVLERRELIREVMCQFRVAIDPVRFNREWADLTLLANDGLVRLSQVDGLGLVEVTTSGRWLIRTVAAVFDPSQRRAASGSRLI</sequence>
<evidence type="ECO:0000256" key="1">
    <source>
        <dbReference type="ARBA" id="ARBA00004496"/>
    </source>
</evidence>
<dbReference type="Gene3D" id="3.80.30.20">
    <property type="entry name" value="tm_1862 like domain"/>
    <property type="match status" value="1"/>
</dbReference>
<dbReference type="GO" id="GO:0051989">
    <property type="term" value="F:coproporphyrinogen dehydrogenase activity"/>
    <property type="evidence" value="ECO:0007669"/>
    <property type="project" value="UniProtKB-EC"/>
</dbReference>
<dbReference type="SFLD" id="SFLDS00029">
    <property type="entry name" value="Radical_SAM"/>
    <property type="match status" value="1"/>
</dbReference>
<gene>
    <name evidence="16" type="primary">hemN</name>
    <name evidence="16" type="ORF">VB739_02785</name>
</gene>
<dbReference type="EMBL" id="JAYGHY010000005">
    <property type="protein sequence ID" value="MEA5441471.1"/>
    <property type="molecule type" value="Genomic_DNA"/>
</dbReference>
<keyword evidence="12 14" id="KW-0627">Porphyrin biosynthesis</keyword>
<evidence type="ECO:0000256" key="9">
    <source>
        <dbReference type="ARBA" id="ARBA00023002"/>
    </source>
</evidence>
<dbReference type="EC" id="1.3.98.3" evidence="14"/>
<comment type="caution">
    <text evidence="16">The sequence shown here is derived from an EMBL/GenBank/DDBJ whole genome shotgun (WGS) entry which is preliminary data.</text>
</comment>
<keyword evidence="8 14" id="KW-0479">Metal-binding</keyword>
<dbReference type="CDD" id="cd01335">
    <property type="entry name" value="Radical_SAM"/>
    <property type="match status" value="1"/>
</dbReference>
<evidence type="ECO:0000256" key="6">
    <source>
        <dbReference type="ARBA" id="ARBA00022490"/>
    </source>
</evidence>
<keyword evidence="17" id="KW-1185">Reference proteome</keyword>
<dbReference type="PANTHER" id="PTHR13932">
    <property type="entry name" value="COPROPORPHYRINIGEN III OXIDASE"/>
    <property type="match status" value="1"/>
</dbReference>
<evidence type="ECO:0000259" key="15">
    <source>
        <dbReference type="PROSITE" id="PS51918"/>
    </source>
</evidence>
<feature type="domain" description="Radical SAM core" evidence="15">
    <location>
        <begin position="52"/>
        <end position="278"/>
    </location>
</feature>
<evidence type="ECO:0000256" key="4">
    <source>
        <dbReference type="ARBA" id="ARBA00011245"/>
    </source>
</evidence>
<reference evidence="16 17" key="1">
    <citation type="submission" date="2023-12" db="EMBL/GenBank/DDBJ databases">
        <title>Baltic Sea Cyanobacteria.</title>
        <authorList>
            <person name="Delbaje E."/>
            <person name="Fewer D.P."/>
            <person name="Shishido T.K."/>
        </authorList>
    </citation>
    <scope>NUCLEOTIDE SEQUENCE [LARGE SCALE GENOMIC DNA]</scope>
    <source>
        <strain evidence="16 17">UHCC 0281</strain>
    </source>
</reference>
<evidence type="ECO:0000256" key="3">
    <source>
        <dbReference type="ARBA" id="ARBA00005493"/>
    </source>
</evidence>
<dbReference type="SMART" id="SM00729">
    <property type="entry name" value="Elp3"/>
    <property type="match status" value="1"/>
</dbReference>
<organism evidence="16 17">
    <name type="scientific">Cyanobium gracile UHCC 0281</name>
    <dbReference type="NCBI Taxonomy" id="3110309"/>
    <lineage>
        <taxon>Bacteria</taxon>
        <taxon>Bacillati</taxon>
        <taxon>Cyanobacteriota</taxon>
        <taxon>Cyanophyceae</taxon>
        <taxon>Synechococcales</taxon>
        <taxon>Prochlorococcaceae</taxon>
        <taxon>Cyanobium</taxon>
    </lineage>
</organism>
<evidence type="ECO:0000256" key="7">
    <source>
        <dbReference type="ARBA" id="ARBA00022691"/>
    </source>
</evidence>